<organism evidence="1 2">
    <name type="scientific">Saccharothrix mutabilis subsp. mutabilis</name>
    <dbReference type="NCBI Taxonomy" id="66855"/>
    <lineage>
        <taxon>Bacteria</taxon>
        <taxon>Bacillati</taxon>
        <taxon>Actinomycetota</taxon>
        <taxon>Actinomycetes</taxon>
        <taxon>Pseudonocardiales</taxon>
        <taxon>Pseudonocardiaceae</taxon>
        <taxon>Saccharothrix</taxon>
    </lineage>
</organism>
<keyword evidence="2" id="KW-1185">Reference proteome</keyword>
<evidence type="ECO:0000313" key="1">
    <source>
        <dbReference type="EMBL" id="GAA0246810.1"/>
    </source>
</evidence>
<name>A0ABP3E1W2_9PSEU</name>
<dbReference type="RefSeq" id="WP_343936604.1">
    <property type="nucleotide sequence ID" value="NZ_BAAABU010000014.1"/>
</dbReference>
<sequence>MDLNVHVGQRITLHGTAHNAHAGAVVVPEGGELPVYVQHLAAWGGRAGQDVRVTGVLRLVPPTVRPGGPVSHGLTDPVYVLTEPVVES</sequence>
<gene>
    <name evidence="1" type="ORF">GCM10010492_52980</name>
</gene>
<reference evidence="2" key="1">
    <citation type="journal article" date="2019" name="Int. J. Syst. Evol. Microbiol.">
        <title>The Global Catalogue of Microorganisms (GCM) 10K type strain sequencing project: providing services to taxonomists for standard genome sequencing and annotation.</title>
        <authorList>
            <consortium name="The Broad Institute Genomics Platform"/>
            <consortium name="The Broad Institute Genome Sequencing Center for Infectious Disease"/>
            <person name="Wu L."/>
            <person name="Ma J."/>
        </authorList>
    </citation>
    <scope>NUCLEOTIDE SEQUENCE [LARGE SCALE GENOMIC DNA]</scope>
    <source>
        <strain evidence="2">JCM 3380</strain>
    </source>
</reference>
<comment type="caution">
    <text evidence="1">The sequence shown here is derived from an EMBL/GenBank/DDBJ whole genome shotgun (WGS) entry which is preliminary data.</text>
</comment>
<dbReference type="Proteomes" id="UP001500416">
    <property type="component" value="Unassembled WGS sequence"/>
</dbReference>
<dbReference type="EMBL" id="BAAABU010000014">
    <property type="protein sequence ID" value="GAA0246810.1"/>
    <property type="molecule type" value="Genomic_DNA"/>
</dbReference>
<protein>
    <submittedName>
        <fullName evidence="1">Uncharacterized protein</fullName>
    </submittedName>
</protein>
<proteinExistence type="predicted"/>
<evidence type="ECO:0000313" key="2">
    <source>
        <dbReference type="Proteomes" id="UP001500416"/>
    </source>
</evidence>
<accession>A0ABP3E1W2</accession>